<sequence length="73" mass="8376">MQLIIAPPCEPSPEHYLSLYTTTVTRENEKIPVRITTVDYHFNIVVDEFIRQPVTDQQLLSIGIDSKAYRAKA</sequence>
<keyword evidence="2" id="KW-1185">Reference proteome</keyword>
<protein>
    <submittedName>
        <fullName evidence="1">19011_t:CDS:1</fullName>
    </submittedName>
</protein>
<name>A0A9N8YUL2_9GLOM</name>
<proteinExistence type="predicted"/>
<comment type="caution">
    <text evidence="1">The sequence shown here is derived from an EMBL/GenBank/DDBJ whole genome shotgun (WGS) entry which is preliminary data.</text>
</comment>
<dbReference type="EMBL" id="CAJVQA010000062">
    <property type="protein sequence ID" value="CAG8453635.1"/>
    <property type="molecule type" value="Genomic_DNA"/>
</dbReference>
<evidence type="ECO:0000313" key="1">
    <source>
        <dbReference type="EMBL" id="CAG8453635.1"/>
    </source>
</evidence>
<evidence type="ECO:0000313" key="2">
    <source>
        <dbReference type="Proteomes" id="UP000789759"/>
    </source>
</evidence>
<dbReference type="Proteomes" id="UP000789759">
    <property type="component" value="Unassembled WGS sequence"/>
</dbReference>
<accession>A0A9N8YUL2</accession>
<dbReference type="AlphaFoldDB" id="A0A9N8YUL2"/>
<organism evidence="1 2">
    <name type="scientific">Cetraspora pellucida</name>
    <dbReference type="NCBI Taxonomy" id="1433469"/>
    <lineage>
        <taxon>Eukaryota</taxon>
        <taxon>Fungi</taxon>
        <taxon>Fungi incertae sedis</taxon>
        <taxon>Mucoromycota</taxon>
        <taxon>Glomeromycotina</taxon>
        <taxon>Glomeromycetes</taxon>
        <taxon>Diversisporales</taxon>
        <taxon>Gigasporaceae</taxon>
        <taxon>Cetraspora</taxon>
    </lineage>
</organism>
<reference evidence="1" key="1">
    <citation type="submission" date="2021-06" db="EMBL/GenBank/DDBJ databases">
        <authorList>
            <person name="Kallberg Y."/>
            <person name="Tangrot J."/>
            <person name="Rosling A."/>
        </authorList>
    </citation>
    <scope>NUCLEOTIDE SEQUENCE</scope>
    <source>
        <strain evidence="1">FL966</strain>
    </source>
</reference>
<gene>
    <name evidence="1" type="ORF">CPELLU_LOCUS276</name>
</gene>